<feature type="domain" description="Cellulase Ig-like" evidence="6">
    <location>
        <begin position="236"/>
        <end position="312"/>
    </location>
</feature>
<dbReference type="CDD" id="cd02850">
    <property type="entry name" value="E_set_Cellulase_N"/>
    <property type="match status" value="1"/>
</dbReference>
<evidence type="ECO:0000256" key="3">
    <source>
        <dbReference type="ARBA" id="ARBA00023326"/>
    </source>
</evidence>
<feature type="chain" id="PRO_5004794606" evidence="4">
    <location>
        <begin position="28"/>
        <end position="802"/>
    </location>
</feature>
<dbReference type="InterPro" id="IPR001701">
    <property type="entry name" value="Glyco_hydro_9"/>
</dbReference>
<reference evidence="7 8" key="1">
    <citation type="journal article" date="2014" name="Genome Announc.">
        <title>Genome Sequence and Methylome of Soil Bacterium Gemmatirosa kalamazoonensis KBS708T, a Member of the Rarely Cultivated Gemmatimonadetes Phylum.</title>
        <authorList>
            <person name="Debruyn J.M."/>
            <person name="Radosevich M."/>
            <person name="Wommack K.E."/>
            <person name="Polson S.W."/>
            <person name="Hauser L.J."/>
            <person name="Fawaz M.N."/>
            <person name="Korlach J."/>
            <person name="Tsai Y.C."/>
        </authorList>
    </citation>
    <scope>NUCLEOTIDE SEQUENCE [LARGE SCALE GENOMIC DNA]</scope>
    <source>
        <strain evidence="7 8">KBS708</strain>
        <plasmid evidence="8">Plasmid 2</plasmid>
    </source>
</reference>
<keyword evidence="2" id="KW-0119">Carbohydrate metabolism</keyword>
<evidence type="ECO:0000259" key="5">
    <source>
        <dbReference type="Pfam" id="PF00759"/>
    </source>
</evidence>
<evidence type="ECO:0000256" key="4">
    <source>
        <dbReference type="SAM" id="SignalP"/>
    </source>
</evidence>
<dbReference type="SUPFAM" id="SSF48208">
    <property type="entry name" value="Six-hairpin glycosidases"/>
    <property type="match status" value="1"/>
</dbReference>
<dbReference type="HOGENOM" id="CLU_014045_0_0_0"/>
<dbReference type="InterPro" id="IPR012341">
    <property type="entry name" value="6hp_glycosidase-like_sf"/>
</dbReference>
<dbReference type="eggNOG" id="COG0726">
    <property type="taxonomic scope" value="Bacteria"/>
</dbReference>
<dbReference type="AlphaFoldDB" id="W0RSM2"/>
<feature type="signal peptide" evidence="4">
    <location>
        <begin position="1"/>
        <end position="27"/>
    </location>
</feature>
<dbReference type="InterPro" id="IPR014756">
    <property type="entry name" value="Ig_E-set"/>
</dbReference>
<evidence type="ECO:0000256" key="1">
    <source>
        <dbReference type="ARBA" id="ARBA00007072"/>
    </source>
</evidence>
<evidence type="ECO:0000313" key="8">
    <source>
        <dbReference type="Proteomes" id="UP000019151"/>
    </source>
</evidence>
<dbReference type="SUPFAM" id="SSF81296">
    <property type="entry name" value="E set domains"/>
    <property type="match status" value="1"/>
</dbReference>
<dbReference type="Pfam" id="PF02927">
    <property type="entry name" value="CelD_N"/>
    <property type="match status" value="1"/>
</dbReference>
<dbReference type="EMBL" id="CP007130">
    <property type="protein sequence ID" value="AHG93472.1"/>
    <property type="molecule type" value="Genomic_DNA"/>
</dbReference>
<dbReference type="PATRIC" id="fig|861299.3.peg.5988"/>
<keyword evidence="8" id="KW-1185">Reference proteome</keyword>
<dbReference type="GO" id="GO:0008810">
    <property type="term" value="F:cellulase activity"/>
    <property type="evidence" value="ECO:0007669"/>
    <property type="project" value="InterPro"/>
</dbReference>
<keyword evidence="4" id="KW-0732">Signal</keyword>
<evidence type="ECO:0000313" key="7">
    <source>
        <dbReference type="EMBL" id="AHG93472.1"/>
    </source>
</evidence>
<dbReference type="GO" id="GO:0000272">
    <property type="term" value="P:polysaccharide catabolic process"/>
    <property type="evidence" value="ECO:0007669"/>
    <property type="project" value="UniProtKB-KW"/>
</dbReference>
<comment type="similarity">
    <text evidence="1">Belongs to the glycosyl hydrolase 9 (cellulase E) family.</text>
</comment>
<evidence type="ECO:0000256" key="2">
    <source>
        <dbReference type="ARBA" id="ARBA00023277"/>
    </source>
</evidence>
<dbReference type="InterPro" id="IPR008928">
    <property type="entry name" value="6-hairpin_glycosidase_sf"/>
</dbReference>
<protein>
    <submittedName>
        <fullName evidence="7">Glycoside hydrolase family 9</fullName>
    </submittedName>
</protein>
<dbReference type="InterPro" id="IPR013783">
    <property type="entry name" value="Ig-like_fold"/>
</dbReference>
<gene>
    <name evidence="7" type="ORF">J421_5937</name>
</gene>
<accession>W0RSM2</accession>
<evidence type="ECO:0000259" key="6">
    <source>
        <dbReference type="Pfam" id="PF02927"/>
    </source>
</evidence>
<dbReference type="Proteomes" id="UP000019151">
    <property type="component" value="Plasmid 2"/>
</dbReference>
<sequence length="802" mass="88105">MRARESRALTVTRVVLLAAALATRAAAQAPRPLLPIDFTRSWEHRALGKPVRARRALDDSAGLASWRMTGTGRLSIAPVPALGGERALRVDMQLFTGPPAPTRNRLPAVTLSRALGGEDWRDYDRLSLWVRAEATGFPTVPLQIVLHNDGEEKVPDRYGREGIHYVTLVGDGAWRQVVWGIDPLARDRVTTLEIGYWANKMLAAPEDRVAFEIARVELQRVDADHHTGWAPAPGTIAFSHTGYDANGAKTALASGLASRDFEVLRVDDSALGTVALRGTVDDVRTRLGAFQRLDFSALRAPGTYVLRAGDVTTRPFRVGPDPWTRTVWEVLNFFYAERCGFPVPGVHGVDHVDWFATHGAERVTMSGGWHDAGDLSQGVINTGEATYSMFALAERLRTSGGDPALVARLLEEARWGLEWTLRVRFDGGWRVAFGSHNLWTNGVVGDADDRTVEAKNNPNANYIAAAAEALAARVLRADDPTLAARSLRTAVDDWEAAIRGVESAATRHTPAFAATRMELASIGATASLELYRATGERRYADTAASLARTIVASQQTRPVGRELPLAGFFYTGPDRDTLFHQFHRGNDQAPIVALASLAETLRDHPDRPAWLAAVARWADYEKRIAATTSPWDVLPAYVYRLRDTVEVPDSGALHLATRASYRAQVLAGLSLGDDWYLRAFPVWFARRGNYGVLLSQAKGLAAASRLRGDSAGLDLARRQAQWIVGRNPFAQSTLYGEGYDWAQQYSVSSGDFVGALPVGMQSRGDSDLPYWPSQNMYVYKEVWVHPASRWLWLMADLLGGPR</sequence>
<name>W0RSM2_9BACT</name>
<geneLocation type="plasmid" evidence="7 8">
    <name>2</name>
</geneLocation>
<dbReference type="KEGG" id="gba:J421_5937"/>
<dbReference type="Gene3D" id="1.50.10.10">
    <property type="match status" value="1"/>
</dbReference>
<dbReference type="InParanoid" id="W0RSM2"/>
<dbReference type="InterPro" id="IPR004197">
    <property type="entry name" value="Cellulase_Ig-like"/>
</dbReference>
<feature type="domain" description="Glycoside hydrolase family 9" evidence="5">
    <location>
        <begin position="327"/>
        <end position="744"/>
    </location>
</feature>
<proteinExistence type="inferred from homology"/>
<keyword evidence="7" id="KW-0378">Hydrolase</keyword>
<dbReference type="Gene3D" id="2.60.40.10">
    <property type="entry name" value="Immunoglobulins"/>
    <property type="match status" value="1"/>
</dbReference>
<dbReference type="Pfam" id="PF00759">
    <property type="entry name" value="Glyco_hydro_9"/>
    <property type="match status" value="1"/>
</dbReference>
<organism evidence="7 8">
    <name type="scientific">Gemmatirosa kalamazoonensis</name>
    <dbReference type="NCBI Taxonomy" id="861299"/>
    <lineage>
        <taxon>Bacteria</taxon>
        <taxon>Pseudomonadati</taxon>
        <taxon>Gemmatimonadota</taxon>
        <taxon>Gemmatimonadia</taxon>
        <taxon>Gemmatimonadales</taxon>
        <taxon>Gemmatimonadaceae</taxon>
        <taxon>Gemmatirosa</taxon>
    </lineage>
</organism>
<keyword evidence="3" id="KW-0624">Polysaccharide degradation</keyword>
<keyword evidence="7" id="KW-0614">Plasmid</keyword>